<dbReference type="AlphaFoldDB" id="A0A2H0N512"/>
<dbReference type="InterPro" id="IPR012349">
    <property type="entry name" value="Split_barrel_FMN-bd"/>
</dbReference>
<evidence type="ECO:0000313" key="2">
    <source>
        <dbReference type="EMBL" id="PIR03982.1"/>
    </source>
</evidence>
<protein>
    <recommendedName>
        <fullName evidence="1">Pyridoxamine 5'-phosphate oxidase N-terminal domain-containing protein</fullName>
    </recommendedName>
</protein>
<dbReference type="Gene3D" id="2.30.110.10">
    <property type="entry name" value="Electron Transport, Fmn-binding Protein, Chain A"/>
    <property type="match status" value="1"/>
</dbReference>
<dbReference type="InterPro" id="IPR011576">
    <property type="entry name" value="Pyridox_Oxase_N"/>
</dbReference>
<dbReference type="Pfam" id="PF01243">
    <property type="entry name" value="PNPOx_N"/>
    <property type="match status" value="1"/>
</dbReference>
<dbReference type="SUPFAM" id="SSF50475">
    <property type="entry name" value="FMN-binding split barrel"/>
    <property type="match status" value="1"/>
</dbReference>
<reference evidence="2 3" key="1">
    <citation type="submission" date="2017-09" db="EMBL/GenBank/DDBJ databases">
        <title>Depth-based differentiation of microbial function through sediment-hosted aquifers and enrichment of novel symbionts in the deep terrestrial subsurface.</title>
        <authorList>
            <person name="Probst A.J."/>
            <person name="Ladd B."/>
            <person name="Jarett J.K."/>
            <person name="Geller-Mcgrath D.E."/>
            <person name="Sieber C.M."/>
            <person name="Emerson J.B."/>
            <person name="Anantharaman K."/>
            <person name="Thomas B.C."/>
            <person name="Malmstrom R."/>
            <person name="Stieglmeier M."/>
            <person name="Klingl A."/>
            <person name="Woyke T."/>
            <person name="Ryan C.M."/>
            <person name="Banfield J.F."/>
        </authorList>
    </citation>
    <scope>NUCLEOTIDE SEQUENCE [LARGE SCALE GENOMIC DNA]</scope>
    <source>
        <strain evidence="2">CG11_big_fil_rev_8_21_14_0_20_39_34</strain>
    </source>
</reference>
<evidence type="ECO:0000313" key="3">
    <source>
        <dbReference type="Proteomes" id="UP000229600"/>
    </source>
</evidence>
<evidence type="ECO:0000259" key="1">
    <source>
        <dbReference type="Pfam" id="PF01243"/>
    </source>
</evidence>
<dbReference type="EMBL" id="PCWN01000007">
    <property type="protein sequence ID" value="PIR03982.1"/>
    <property type="molecule type" value="Genomic_DNA"/>
</dbReference>
<organism evidence="2 3">
    <name type="scientific">Candidatus Magasanikbacteria bacterium CG11_big_fil_rev_8_21_14_0_20_39_34</name>
    <dbReference type="NCBI Taxonomy" id="1974653"/>
    <lineage>
        <taxon>Bacteria</taxon>
        <taxon>Candidatus Magasanikiibacteriota</taxon>
    </lineage>
</organism>
<gene>
    <name evidence="2" type="ORF">COV59_02245</name>
</gene>
<proteinExistence type="predicted"/>
<accession>A0A2H0N512</accession>
<dbReference type="Proteomes" id="UP000229600">
    <property type="component" value="Unassembled WGS sequence"/>
</dbReference>
<comment type="caution">
    <text evidence="2">The sequence shown here is derived from an EMBL/GenBank/DDBJ whole genome shotgun (WGS) entry which is preliminary data.</text>
</comment>
<sequence length="179" mass="21083">MQKRHWKNFFLNFISMADFDLTKNAKKVIEDIIYITIATCDSDGQPWNSPVYSAFDKEYQFYWASWKENQHSRNIRENKNVFVVIYDSTVPESTGFGVYMRGTAYQLGKRNMVEIIKALKLLYVRKEKKPKKPEEFLGILPRRIYKFVPEQIWVNSCGDIKGNFVDSRTDITSEILNSL</sequence>
<name>A0A2H0N512_9BACT</name>
<feature type="domain" description="Pyridoxamine 5'-phosphate oxidase N-terminal" evidence="1">
    <location>
        <begin position="21"/>
        <end position="145"/>
    </location>
</feature>